<sequence>MRRRPPQPRDERRSNPRDPHRLNPQPRDAHTVRDTRAGLRDEHLIFVKNVPNSISSSIPTLFAPYSPLRVKNVYPHSDITTIVLGFRTQAAASIAQQETDGMRWENVVLRVEGYSKMRSVRYVREERGRGRPRGAVGGEEAGQEWEEVYEDEDGQQSGPELEYETVFPDVAPAVKRDVGGATTWAQVAKQTRRLSRTHAADRLVAESSRLDAVVDEHLDEAVPSPMKAGPRAPTPSDWEASQHEEDDADERWSNTATPGAIHSHSPTASSSDFAGYAGDIEDNRKTTKVSNVPEAAPAAPTSLFAPWEPIDTSERILLLHCRDCLFCQKRNCSRN</sequence>
<evidence type="ECO:0000313" key="3">
    <source>
        <dbReference type="Proteomes" id="UP000799777"/>
    </source>
</evidence>
<evidence type="ECO:0000256" key="1">
    <source>
        <dbReference type="SAM" id="MobiDB-lite"/>
    </source>
</evidence>
<evidence type="ECO:0000313" key="2">
    <source>
        <dbReference type="EMBL" id="KAF2027134.1"/>
    </source>
</evidence>
<dbReference type="SUPFAM" id="SSF54928">
    <property type="entry name" value="RNA-binding domain, RBD"/>
    <property type="match status" value="1"/>
</dbReference>
<feature type="region of interest" description="Disordered" evidence="1">
    <location>
        <begin position="1"/>
        <end position="35"/>
    </location>
</feature>
<name>A0A9P4LKK6_9PLEO</name>
<organism evidence="2 3">
    <name type="scientific">Setomelanomma holmii</name>
    <dbReference type="NCBI Taxonomy" id="210430"/>
    <lineage>
        <taxon>Eukaryota</taxon>
        <taxon>Fungi</taxon>
        <taxon>Dikarya</taxon>
        <taxon>Ascomycota</taxon>
        <taxon>Pezizomycotina</taxon>
        <taxon>Dothideomycetes</taxon>
        <taxon>Pleosporomycetidae</taxon>
        <taxon>Pleosporales</taxon>
        <taxon>Pleosporineae</taxon>
        <taxon>Phaeosphaeriaceae</taxon>
        <taxon>Setomelanomma</taxon>
    </lineage>
</organism>
<accession>A0A9P4LKK6</accession>
<dbReference type="InterPro" id="IPR035979">
    <property type="entry name" value="RBD_domain_sf"/>
</dbReference>
<reference evidence="2" key="1">
    <citation type="journal article" date="2020" name="Stud. Mycol.">
        <title>101 Dothideomycetes genomes: a test case for predicting lifestyles and emergence of pathogens.</title>
        <authorList>
            <person name="Haridas S."/>
            <person name="Albert R."/>
            <person name="Binder M."/>
            <person name="Bloem J."/>
            <person name="Labutti K."/>
            <person name="Salamov A."/>
            <person name="Andreopoulos B."/>
            <person name="Baker S."/>
            <person name="Barry K."/>
            <person name="Bills G."/>
            <person name="Bluhm B."/>
            <person name="Cannon C."/>
            <person name="Castanera R."/>
            <person name="Culley D."/>
            <person name="Daum C."/>
            <person name="Ezra D."/>
            <person name="Gonzalez J."/>
            <person name="Henrissat B."/>
            <person name="Kuo A."/>
            <person name="Liang C."/>
            <person name="Lipzen A."/>
            <person name="Lutzoni F."/>
            <person name="Magnuson J."/>
            <person name="Mondo S."/>
            <person name="Nolan M."/>
            <person name="Ohm R."/>
            <person name="Pangilinan J."/>
            <person name="Park H.-J."/>
            <person name="Ramirez L."/>
            <person name="Alfaro M."/>
            <person name="Sun H."/>
            <person name="Tritt A."/>
            <person name="Yoshinaga Y."/>
            <person name="Zwiers L.-H."/>
            <person name="Turgeon B."/>
            <person name="Goodwin S."/>
            <person name="Spatafora J."/>
            <person name="Crous P."/>
            <person name="Grigoriev I."/>
        </authorList>
    </citation>
    <scope>NUCLEOTIDE SEQUENCE</scope>
    <source>
        <strain evidence="2">CBS 110217</strain>
    </source>
</reference>
<keyword evidence="3" id="KW-1185">Reference proteome</keyword>
<dbReference type="GO" id="GO:0003676">
    <property type="term" value="F:nucleic acid binding"/>
    <property type="evidence" value="ECO:0007669"/>
    <property type="project" value="InterPro"/>
</dbReference>
<proteinExistence type="predicted"/>
<feature type="region of interest" description="Disordered" evidence="1">
    <location>
        <begin position="219"/>
        <end position="278"/>
    </location>
</feature>
<dbReference type="AlphaFoldDB" id="A0A9P4LKK6"/>
<gene>
    <name evidence="2" type="ORF">EK21DRAFT_91789</name>
</gene>
<feature type="compositionally biased region" description="Basic and acidic residues" evidence="1">
    <location>
        <begin position="7"/>
        <end position="35"/>
    </location>
</feature>
<dbReference type="Proteomes" id="UP000799777">
    <property type="component" value="Unassembled WGS sequence"/>
</dbReference>
<comment type="caution">
    <text evidence="2">The sequence shown here is derived from an EMBL/GenBank/DDBJ whole genome shotgun (WGS) entry which is preliminary data.</text>
</comment>
<protein>
    <submittedName>
        <fullName evidence="2">Uncharacterized protein</fullName>
    </submittedName>
</protein>
<dbReference type="EMBL" id="ML978231">
    <property type="protein sequence ID" value="KAF2027134.1"/>
    <property type="molecule type" value="Genomic_DNA"/>
</dbReference>
<dbReference type="OrthoDB" id="3669211at2759"/>